<dbReference type="InterPro" id="IPR021842">
    <property type="entry name" value="DUF3435"/>
</dbReference>
<dbReference type="PANTHER" id="PTHR37535:SF4">
    <property type="entry name" value="FLUG DOMAIN-CONTAINING PROTEIN"/>
    <property type="match status" value="1"/>
</dbReference>
<organism evidence="1 2">
    <name type="scientific">Penicillium concentricum</name>
    <dbReference type="NCBI Taxonomy" id="293559"/>
    <lineage>
        <taxon>Eukaryota</taxon>
        <taxon>Fungi</taxon>
        <taxon>Dikarya</taxon>
        <taxon>Ascomycota</taxon>
        <taxon>Pezizomycotina</taxon>
        <taxon>Eurotiomycetes</taxon>
        <taxon>Eurotiomycetidae</taxon>
        <taxon>Eurotiales</taxon>
        <taxon>Aspergillaceae</taxon>
        <taxon>Penicillium</taxon>
    </lineage>
</organism>
<reference evidence="1" key="1">
    <citation type="submission" date="2022-12" db="EMBL/GenBank/DDBJ databases">
        <authorList>
            <person name="Petersen C."/>
        </authorList>
    </citation>
    <scope>NUCLEOTIDE SEQUENCE</scope>
    <source>
        <strain evidence="1">IBT 3081</strain>
    </source>
</reference>
<comment type="caution">
    <text evidence="1">The sequence shown here is derived from an EMBL/GenBank/DDBJ whole genome shotgun (WGS) entry which is preliminary data.</text>
</comment>
<dbReference type="GeneID" id="81461372"/>
<dbReference type="RefSeq" id="XP_056578439.1">
    <property type="nucleotide sequence ID" value="XM_056722189.1"/>
</dbReference>
<accession>A0A9W9S5J8</accession>
<reference evidence="1" key="2">
    <citation type="journal article" date="2023" name="IMA Fungus">
        <title>Comparative genomic study of the Penicillium genus elucidates a diverse pangenome and 15 lateral gene transfer events.</title>
        <authorList>
            <person name="Petersen C."/>
            <person name="Sorensen T."/>
            <person name="Nielsen M.R."/>
            <person name="Sondergaard T.E."/>
            <person name="Sorensen J.L."/>
            <person name="Fitzpatrick D.A."/>
            <person name="Frisvad J.C."/>
            <person name="Nielsen K.L."/>
        </authorList>
    </citation>
    <scope>NUCLEOTIDE SEQUENCE</scope>
    <source>
        <strain evidence="1">IBT 3081</strain>
    </source>
</reference>
<sequence>METPARDALLRLACNQKKAIELDPNLERLKEAASSIRGALLKKFRRLDIAKMAGDERYQELRRLQAATKTHRKRLFEATRKKKRREFFEDIGNRIIEGNHEGNPITFNLDLSYMQPERRALTELEFKKRDTDGLDTAILIEDRIRSLELRLQLNELHVPGGLHKKLDFRNIERKLASVNIEETKETSSRYWKSQTGLEYPFCLGCSNLNPAARHYSYSRKDSLSRHFKTHQLPSFFAKPGRPCDIPSCATISVSLPGYLLHLNKCHKLWLYFW</sequence>
<gene>
    <name evidence="1" type="ORF">N7517_004459</name>
</gene>
<dbReference type="Proteomes" id="UP001147752">
    <property type="component" value="Unassembled WGS sequence"/>
</dbReference>
<evidence type="ECO:0000313" key="2">
    <source>
        <dbReference type="Proteomes" id="UP001147752"/>
    </source>
</evidence>
<dbReference type="EMBL" id="JAPZBT010000002">
    <property type="protein sequence ID" value="KAJ5372453.1"/>
    <property type="molecule type" value="Genomic_DNA"/>
</dbReference>
<dbReference type="Pfam" id="PF11917">
    <property type="entry name" value="DUF3435"/>
    <property type="match status" value="1"/>
</dbReference>
<dbReference type="AlphaFoldDB" id="A0A9W9S5J8"/>
<dbReference type="OrthoDB" id="4485682at2759"/>
<protein>
    <submittedName>
        <fullName evidence="1">Uncharacterized protein</fullName>
    </submittedName>
</protein>
<dbReference type="PANTHER" id="PTHR37535">
    <property type="entry name" value="FLUG DOMAIN PROTEIN"/>
    <property type="match status" value="1"/>
</dbReference>
<evidence type="ECO:0000313" key="1">
    <source>
        <dbReference type="EMBL" id="KAJ5372453.1"/>
    </source>
</evidence>
<proteinExistence type="predicted"/>
<keyword evidence="2" id="KW-1185">Reference proteome</keyword>
<name>A0A9W9S5J8_9EURO</name>